<dbReference type="Gene3D" id="3.40.395.10">
    <property type="entry name" value="Adenoviral Proteinase, Chain A"/>
    <property type="match status" value="1"/>
</dbReference>
<dbReference type="InterPro" id="IPR038765">
    <property type="entry name" value="Papain-like_cys_pep_sf"/>
</dbReference>
<feature type="region of interest" description="Disordered" evidence="1">
    <location>
        <begin position="414"/>
        <end position="437"/>
    </location>
</feature>
<proteinExistence type="predicted"/>
<dbReference type="SUPFAM" id="SSF54001">
    <property type="entry name" value="Cysteine proteinases"/>
    <property type="match status" value="1"/>
</dbReference>
<reference evidence="2 3" key="1">
    <citation type="journal article" date="2016" name="Mol. Biol. Evol.">
        <title>Comparative Genomics of Early-Diverging Mushroom-Forming Fungi Provides Insights into the Origins of Lignocellulose Decay Capabilities.</title>
        <authorList>
            <person name="Nagy L.G."/>
            <person name="Riley R."/>
            <person name="Tritt A."/>
            <person name="Adam C."/>
            <person name="Daum C."/>
            <person name="Floudas D."/>
            <person name="Sun H."/>
            <person name="Yadav J.S."/>
            <person name="Pangilinan J."/>
            <person name="Larsson K.H."/>
            <person name="Matsuura K."/>
            <person name="Barry K."/>
            <person name="Labutti K."/>
            <person name="Kuo R."/>
            <person name="Ohm R.A."/>
            <person name="Bhattacharya S.S."/>
            <person name="Shirouzu T."/>
            <person name="Yoshinaga Y."/>
            <person name="Martin F.M."/>
            <person name="Grigoriev I.V."/>
            <person name="Hibbett D.S."/>
        </authorList>
    </citation>
    <scope>NUCLEOTIDE SEQUENCE [LARGE SCALE GENOMIC DNA]</scope>
    <source>
        <strain evidence="2 3">HHB10207 ss-3</strain>
    </source>
</reference>
<feature type="compositionally biased region" description="Basic and acidic residues" evidence="1">
    <location>
        <begin position="352"/>
        <end position="391"/>
    </location>
</feature>
<dbReference type="AlphaFoldDB" id="A0A165X573"/>
<organism evidence="2 3">
    <name type="scientific">Sistotremastrum suecicum HHB10207 ss-3</name>
    <dbReference type="NCBI Taxonomy" id="1314776"/>
    <lineage>
        <taxon>Eukaryota</taxon>
        <taxon>Fungi</taxon>
        <taxon>Dikarya</taxon>
        <taxon>Basidiomycota</taxon>
        <taxon>Agaricomycotina</taxon>
        <taxon>Agaricomycetes</taxon>
        <taxon>Sistotremastrales</taxon>
        <taxon>Sistotremastraceae</taxon>
        <taxon>Sistotremastrum</taxon>
    </lineage>
</organism>
<evidence type="ECO:0000313" key="3">
    <source>
        <dbReference type="Proteomes" id="UP000076798"/>
    </source>
</evidence>
<gene>
    <name evidence="2" type="ORF">SISSUDRAFT_1038162</name>
</gene>
<feature type="non-terminal residue" evidence="2">
    <location>
        <position position="505"/>
    </location>
</feature>
<evidence type="ECO:0000313" key="2">
    <source>
        <dbReference type="EMBL" id="KZT31839.1"/>
    </source>
</evidence>
<keyword evidence="3" id="KW-1185">Reference proteome</keyword>
<protein>
    <recommendedName>
        <fullName evidence="4">Ubiquitin-like protease family profile domain-containing protein</fullName>
    </recommendedName>
</protein>
<sequence length="505" mass="56418">MGPSEGSSGNEGWNNKATSSCSAYCLGEHRSGKLSAGSEWDLGMRQHIRQLAELASSHIRKASQSLSTPTHIADLEFLDSLMAAFKRPEQYSSERKFASLRAVGEDVQLEDVTKIGGIMYVNGNHYTAYVLDTKHHSLMYGDSNGNPIPEREKSALQWWLQRHTGTSKTLKLVPLDIGSQDDATSCGIVALNALLHHFLPSQFPLFQSLSKTYLACKRIETCFEIADMSLKWTSAPAVQLEVLDSSLDTEETGGEPVQSQPSDVKQAEPKEPNNDSPAPSGLANLSPSNPFAQFVTSKALSFGAKSTKSSSGSSKKKLDDLPQSTLPFQKISDDAYALQVSKGLESVSEGRTTWEEHAEGVRRAKRESLRDYDRERKQKQRHEQKEKDRVAGIRDDDLRLIKKLPTKIVFEAEAPKTHPQGRKTHPDGNRAQRRSDNAQVPRWFSPTTWVMIEEAVKDVGKPWGPTAIANKLKGKSEALFGDFHYQRISDWRRKDITDRFVWTDY</sequence>
<dbReference type="Proteomes" id="UP000076798">
    <property type="component" value="Unassembled WGS sequence"/>
</dbReference>
<feature type="compositionally biased region" description="Basic and acidic residues" evidence="1">
    <location>
        <begin position="424"/>
        <end position="436"/>
    </location>
</feature>
<evidence type="ECO:0008006" key="4">
    <source>
        <dbReference type="Google" id="ProtNLM"/>
    </source>
</evidence>
<dbReference type="EMBL" id="KV428446">
    <property type="protein sequence ID" value="KZT31839.1"/>
    <property type="molecule type" value="Genomic_DNA"/>
</dbReference>
<dbReference type="OrthoDB" id="2979847at2759"/>
<accession>A0A165X573</accession>
<evidence type="ECO:0000256" key="1">
    <source>
        <dbReference type="SAM" id="MobiDB-lite"/>
    </source>
</evidence>
<feature type="region of interest" description="Disordered" evidence="1">
    <location>
        <begin position="247"/>
        <end position="287"/>
    </location>
</feature>
<name>A0A165X573_9AGAM</name>
<feature type="region of interest" description="Disordered" evidence="1">
    <location>
        <begin position="345"/>
        <end position="391"/>
    </location>
</feature>